<comment type="caution">
    <text evidence="1">The sequence shown here is derived from an EMBL/GenBank/DDBJ whole genome shotgun (WGS) entry which is preliminary data.</text>
</comment>
<dbReference type="AlphaFoldDB" id="A0A4Y2DQ45"/>
<dbReference type="Proteomes" id="UP000499080">
    <property type="component" value="Unassembled WGS sequence"/>
</dbReference>
<evidence type="ECO:0000313" key="1">
    <source>
        <dbReference type="EMBL" id="GBM17918.1"/>
    </source>
</evidence>
<dbReference type="EMBL" id="BGPR01167263">
    <property type="protein sequence ID" value="GBM17918.1"/>
    <property type="molecule type" value="Genomic_DNA"/>
</dbReference>
<accession>A0A4Y2DQ45</accession>
<sequence>MRGQIAQAANTHMMEIDPVWIVRSGSMRNGPVTKSVNICMRLLLNVE</sequence>
<evidence type="ECO:0000313" key="2">
    <source>
        <dbReference type="Proteomes" id="UP000499080"/>
    </source>
</evidence>
<feature type="non-terminal residue" evidence="1">
    <location>
        <position position="47"/>
    </location>
</feature>
<protein>
    <submittedName>
        <fullName evidence="1">Uncharacterized protein</fullName>
    </submittedName>
</protein>
<reference evidence="1 2" key="1">
    <citation type="journal article" date="2019" name="Sci. Rep.">
        <title>Orb-weaving spider Araneus ventricosus genome elucidates the spidroin gene catalogue.</title>
        <authorList>
            <person name="Kono N."/>
            <person name="Nakamura H."/>
            <person name="Ohtoshi R."/>
            <person name="Moran D.A.P."/>
            <person name="Shinohara A."/>
            <person name="Yoshida Y."/>
            <person name="Fujiwara M."/>
            <person name="Mori M."/>
            <person name="Tomita M."/>
            <person name="Arakawa K."/>
        </authorList>
    </citation>
    <scope>NUCLEOTIDE SEQUENCE [LARGE SCALE GENOMIC DNA]</scope>
</reference>
<proteinExistence type="predicted"/>
<keyword evidence="2" id="KW-1185">Reference proteome</keyword>
<organism evidence="1 2">
    <name type="scientific">Araneus ventricosus</name>
    <name type="common">Orbweaver spider</name>
    <name type="synonym">Epeira ventricosa</name>
    <dbReference type="NCBI Taxonomy" id="182803"/>
    <lineage>
        <taxon>Eukaryota</taxon>
        <taxon>Metazoa</taxon>
        <taxon>Ecdysozoa</taxon>
        <taxon>Arthropoda</taxon>
        <taxon>Chelicerata</taxon>
        <taxon>Arachnida</taxon>
        <taxon>Araneae</taxon>
        <taxon>Araneomorphae</taxon>
        <taxon>Entelegynae</taxon>
        <taxon>Araneoidea</taxon>
        <taxon>Araneidae</taxon>
        <taxon>Araneus</taxon>
    </lineage>
</organism>
<gene>
    <name evidence="1" type="ORF">AVEN_134507_1</name>
</gene>
<name>A0A4Y2DQ45_ARAVE</name>